<reference evidence="1" key="1">
    <citation type="submission" date="2016-10" db="EMBL/GenBank/DDBJ databases">
        <authorList>
            <person name="de Groot N.N."/>
        </authorList>
    </citation>
    <scope>NUCLEOTIDE SEQUENCE</scope>
</reference>
<name>A0A1W1D6J4_9ZZZZ</name>
<dbReference type="EMBL" id="FPHQ01000089">
    <property type="protein sequence ID" value="SFV76255.1"/>
    <property type="molecule type" value="Genomic_DNA"/>
</dbReference>
<protein>
    <submittedName>
        <fullName evidence="1">Uncharacterized protein</fullName>
    </submittedName>
</protein>
<proteinExistence type="predicted"/>
<gene>
    <name evidence="1" type="ORF">MNB_SUP05-10-709</name>
</gene>
<accession>A0A1W1D6J4</accession>
<dbReference type="AlphaFoldDB" id="A0A1W1D6J4"/>
<organism evidence="1">
    <name type="scientific">hydrothermal vent metagenome</name>
    <dbReference type="NCBI Taxonomy" id="652676"/>
    <lineage>
        <taxon>unclassified sequences</taxon>
        <taxon>metagenomes</taxon>
        <taxon>ecological metagenomes</taxon>
    </lineage>
</organism>
<sequence>MDKAQQGINYIIPIEVSNQSAKKTEYFKAAIETPTEMINGTPAATIIGWTKVSPKAFTLQPGETRKVKVSVRVPKGYIGDYRIYLSIRQDPRKYKLKLNTQKLKQSIGVMQFGKTSTRIPEFKTHVKALIKINIPIVLRALKKGQKIKTNSKKIKLGKIKVNPSRDKRNAMTLSIPVLNKHRFDIVVTGSCTILDAKGLKKLKVAGIKKRINMQPKTKSIIECDFKSPLPKGKYQVRGNFLSSIKGVASAVKITPRQKIKINSELAKKIAAQGDASGSDRPLTPLMISPTIIEQEFTGGSVRQTIVEVVNPTTQKLDVFAKFKSSNKKKVKVVISPKKIKLAPGATERIKLNFKPKNKKAPVFGWLSFEAKQTKGSIPATIPVILIPEGTELKQKLRLGKVKVNLSGDQSFINISTAMKNSKKGAPALFLKAQFIFTNIKAGGAKSPEIVRARLSNNVSLPGDTIRLVGGLNFHKLKDGVYKLKVTVTSEEGGVDLTKTIRVVINRDIDNKVKVVE</sequence>
<evidence type="ECO:0000313" key="1">
    <source>
        <dbReference type="EMBL" id="SFV76255.1"/>
    </source>
</evidence>